<dbReference type="RefSeq" id="WP_144234266.1">
    <property type="nucleotide sequence ID" value="NZ_QMIF01000002.1"/>
</dbReference>
<evidence type="ECO:0000313" key="1">
    <source>
        <dbReference type="EMBL" id="TVM35934.1"/>
    </source>
</evidence>
<organism evidence="1 2">
    <name type="scientific">Oceanidesulfovibrio marinus</name>
    <dbReference type="NCBI Taxonomy" id="370038"/>
    <lineage>
        <taxon>Bacteria</taxon>
        <taxon>Pseudomonadati</taxon>
        <taxon>Thermodesulfobacteriota</taxon>
        <taxon>Desulfovibrionia</taxon>
        <taxon>Desulfovibrionales</taxon>
        <taxon>Desulfovibrionaceae</taxon>
        <taxon>Oceanidesulfovibrio</taxon>
    </lineage>
</organism>
<protein>
    <submittedName>
        <fullName evidence="1">Type II toxin-antitoxin system RelE/ParE family toxin</fullName>
    </submittedName>
</protein>
<sequence>MYTFYQTEAFAAWLRNIENARARAGVLARIRSAELGDLGDCDPVGEGVSEIRLHIDPGYRLYLWQHGPRVFWLLAGGDVRSRQHDIDRAKALRREIEELHHDSTQHI</sequence>
<comment type="caution">
    <text evidence="1">The sequence shown here is derived from an EMBL/GenBank/DDBJ whole genome shotgun (WGS) entry which is preliminary data.</text>
</comment>
<dbReference type="NCBIfam" id="TIGR02683">
    <property type="entry name" value="upstrm_HI1419"/>
    <property type="match status" value="1"/>
</dbReference>
<dbReference type="PANTHER" id="PTHR41791">
    <property type="entry name" value="SSL7039 PROTEIN"/>
    <property type="match status" value="1"/>
</dbReference>
<reference evidence="1 2" key="1">
    <citation type="submission" date="2018-06" db="EMBL/GenBank/DDBJ databases">
        <title>Complete genome of Desulfovibrio marinus P48SEP.</title>
        <authorList>
            <person name="Crispim J.S."/>
            <person name="Vidigal P.M.P."/>
            <person name="Silva L.C.F."/>
            <person name="Araujo L.C."/>
            <person name="Laguardia C.N."/>
            <person name="Dias R.S."/>
            <person name="Sousa M.P."/>
            <person name="Paula S.O."/>
            <person name="Silva C."/>
        </authorList>
    </citation>
    <scope>NUCLEOTIDE SEQUENCE [LARGE SCALE GENOMIC DNA]</scope>
    <source>
        <strain evidence="1 2">P48SEP</strain>
    </source>
</reference>
<dbReference type="InterPro" id="IPR014056">
    <property type="entry name" value="TypeIITA-like_toxin_pred"/>
</dbReference>
<name>A0A6P1ZLG0_9BACT</name>
<gene>
    <name evidence="1" type="ORF">DQK91_04590</name>
</gene>
<accession>A0A6P1ZLG0</accession>
<evidence type="ECO:0000313" key="2">
    <source>
        <dbReference type="Proteomes" id="UP000434052"/>
    </source>
</evidence>
<dbReference type="PIRSF" id="PIRSF028744">
    <property type="entry name" value="Addict_mod_HI1419"/>
    <property type="match status" value="1"/>
</dbReference>
<dbReference type="EMBL" id="QMIF01000002">
    <property type="protein sequence ID" value="TVM35934.1"/>
    <property type="molecule type" value="Genomic_DNA"/>
</dbReference>
<dbReference type="AlphaFoldDB" id="A0A6P1ZLG0"/>
<dbReference type="OrthoDB" id="9800258at2"/>
<dbReference type="PANTHER" id="PTHR41791:SF1">
    <property type="entry name" value="SSL7039 PROTEIN"/>
    <property type="match status" value="1"/>
</dbReference>
<proteinExistence type="predicted"/>
<dbReference type="Proteomes" id="UP000434052">
    <property type="component" value="Unassembled WGS sequence"/>
</dbReference>